<evidence type="ECO:0000256" key="7">
    <source>
        <dbReference type="ARBA" id="ARBA00029829"/>
    </source>
</evidence>
<dbReference type="InterPro" id="IPR051474">
    <property type="entry name" value="Anti-sigma-K/W_factor"/>
</dbReference>
<dbReference type="RefSeq" id="WP_266052986.1">
    <property type="nucleotide sequence ID" value="NZ_JAPFQO010000008.1"/>
</dbReference>
<keyword evidence="5 9" id="KW-1133">Transmembrane helix</keyword>
<evidence type="ECO:0000256" key="6">
    <source>
        <dbReference type="ARBA" id="ARBA00023136"/>
    </source>
</evidence>
<accession>A0ABT3RHS6</accession>
<evidence type="ECO:0000256" key="4">
    <source>
        <dbReference type="ARBA" id="ARBA00022692"/>
    </source>
</evidence>
<evidence type="ECO:0000256" key="8">
    <source>
        <dbReference type="ARBA" id="ARBA00030803"/>
    </source>
</evidence>
<reference evidence="11 12" key="1">
    <citation type="submission" date="2022-11" db="EMBL/GenBank/DDBJ databases">
        <title>The characterization of three novel Bacteroidetes species and genomic analysis of their roles in tidal elemental geochemical cycles.</title>
        <authorList>
            <person name="Ma K.-J."/>
        </authorList>
    </citation>
    <scope>NUCLEOTIDE SEQUENCE [LARGE SCALE GENOMIC DNA]</scope>
    <source>
        <strain evidence="11 12">M82</strain>
    </source>
</reference>
<keyword evidence="3" id="KW-1003">Cell membrane</keyword>
<dbReference type="PANTHER" id="PTHR37461">
    <property type="entry name" value="ANTI-SIGMA-K FACTOR RSKA"/>
    <property type="match status" value="1"/>
</dbReference>
<dbReference type="InterPro" id="IPR041916">
    <property type="entry name" value="Anti_sigma_zinc_sf"/>
</dbReference>
<keyword evidence="6 9" id="KW-0472">Membrane</keyword>
<dbReference type="Pfam" id="PF10099">
    <property type="entry name" value="RskA_C"/>
    <property type="match status" value="1"/>
</dbReference>
<dbReference type="Gene3D" id="1.10.10.1320">
    <property type="entry name" value="Anti-sigma factor, zinc-finger domain"/>
    <property type="match status" value="1"/>
</dbReference>
<dbReference type="EMBL" id="JAPFQO010000008">
    <property type="protein sequence ID" value="MCX2740923.1"/>
    <property type="molecule type" value="Genomic_DNA"/>
</dbReference>
<sequence length="278" mass="30503">MSNEEYMASGILELYAAGGLSQAEREEVELRAASSPEIRAALDEACAAMEAYAHLHAVSPRPELKQRILAQVQDEAKTDAADAPGNDTAVPFPLPDQEAESSPYKWMFAASIVLFLISGMLSYHFYTKWQQAEQRLATAMASEQLLAQDMQQTSLRTQRLEETLAILRDPSYQPVRLQGVEAHPDANMIVYWNAQKQEVYIDELKLPAPPAGKQYQLWALDNGNPIDAGMIPLAGAGAELLRMKPIKAAQAFAVTMEPVGGSVNPTLEQLMVMGKVKS</sequence>
<evidence type="ECO:0000256" key="2">
    <source>
        <dbReference type="ARBA" id="ARBA00004236"/>
    </source>
</evidence>
<proteinExistence type="predicted"/>
<feature type="domain" description="Anti-sigma K factor RskA C-terminal" evidence="10">
    <location>
        <begin position="110"/>
        <end position="266"/>
    </location>
</feature>
<evidence type="ECO:0000313" key="11">
    <source>
        <dbReference type="EMBL" id="MCX2740923.1"/>
    </source>
</evidence>
<evidence type="ECO:0000313" key="12">
    <source>
        <dbReference type="Proteomes" id="UP001207228"/>
    </source>
</evidence>
<evidence type="ECO:0000259" key="10">
    <source>
        <dbReference type="Pfam" id="PF10099"/>
    </source>
</evidence>
<evidence type="ECO:0000256" key="9">
    <source>
        <dbReference type="SAM" id="Phobius"/>
    </source>
</evidence>
<keyword evidence="12" id="KW-1185">Reference proteome</keyword>
<evidence type="ECO:0000256" key="5">
    <source>
        <dbReference type="ARBA" id="ARBA00022989"/>
    </source>
</evidence>
<comment type="subcellular location">
    <subcellularLocation>
        <location evidence="2">Cell membrane</location>
    </subcellularLocation>
    <subcellularLocation>
        <location evidence="1">Membrane</location>
        <topology evidence="1">Single-pass membrane protein</topology>
    </subcellularLocation>
</comment>
<keyword evidence="4 9" id="KW-0812">Transmembrane</keyword>
<evidence type="ECO:0000256" key="3">
    <source>
        <dbReference type="ARBA" id="ARBA00022475"/>
    </source>
</evidence>
<gene>
    <name evidence="11" type="ORF">OO017_13275</name>
</gene>
<protein>
    <recommendedName>
        <fullName evidence="8">Regulator of SigK</fullName>
    </recommendedName>
    <alternativeName>
        <fullName evidence="7">Sigma-K anti-sigma factor RskA</fullName>
    </alternativeName>
</protein>
<dbReference type="PANTHER" id="PTHR37461:SF1">
    <property type="entry name" value="ANTI-SIGMA-K FACTOR RSKA"/>
    <property type="match status" value="1"/>
</dbReference>
<evidence type="ECO:0000256" key="1">
    <source>
        <dbReference type="ARBA" id="ARBA00004167"/>
    </source>
</evidence>
<dbReference type="Proteomes" id="UP001207228">
    <property type="component" value="Unassembled WGS sequence"/>
</dbReference>
<comment type="caution">
    <text evidence="11">The sequence shown here is derived from an EMBL/GenBank/DDBJ whole genome shotgun (WGS) entry which is preliminary data.</text>
</comment>
<feature type="transmembrane region" description="Helical" evidence="9">
    <location>
        <begin position="106"/>
        <end position="126"/>
    </location>
</feature>
<name>A0ABT3RHS6_9BACT</name>
<dbReference type="InterPro" id="IPR018764">
    <property type="entry name" value="RskA_C"/>
</dbReference>
<organism evidence="11 12">
    <name type="scientific">Pontibacter anaerobius</name>
    <dbReference type="NCBI Taxonomy" id="2993940"/>
    <lineage>
        <taxon>Bacteria</taxon>
        <taxon>Pseudomonadati</taxon>
        <taxon>Bacteroidota</taxon>
        <taxon>Cytophagia</taxon>
        <taxon>Cytophagales</taxon>
        <taxon>Hymenobacteraceae</taxon>
        <taxon>Pontibacter</taxon>
    </lineage>
</organism>